<dbReference type="AlphaFoldDB" id="R0JXS1"/>
<name>R0JXS1_ANAPL</name>
<evidence type="ECO:0000313" key="2">
    <source>
        <dbReference type="EMBL" id="EOB02092.1"/>
    </source>
</evidence>
<reference evidence="3" key="1">
    <citation type="journal article" date="2013" name="Nat. Genet.">
        <title>The duck genome and transcriptome provide insight into an avian influenza virus reservoir species.</title>
        <authorList>
            <person name="Huang Y."/>
            <person name="Li Y."/>
            <person name="Burt D.W."/>
            <person name="Chen H."/>
            <person name="Zhang Y."/>
            <person name="Qian W."/>
            <person name="Kim H."/>
            <person name="Gan S."/>
            <person name="Zhao Y."/>
            <person name="Li J."/>
            <person name="Yi K."/>
            <person name="Feng H."/>
            <person name="Zhu P."/>
            <person name="Li B."/>
            <person name="Liu Q."/>
            <person name="Fairley S."/>
            <person name="Magor K.E."/>
            <person name="Du Z."/>
            <person name="Hu X."/>
            <person name="Goodman L."/>
            <person name="Tafer H."/>
            <person name="Vignal A."/>
            <person name="Lee T."/>
            <person name="Kim K.W."/>
            <person name="Sheng Z."/>
            <person name="An Y."/>
            <person name="Searle S."/>
            <person name="Herrero J."/>
            <person name="Groenen M.A."/>
            <person name="Crooijmans R.P."/>
            <person name="Faraut T."/>
            <person name="Cai Q."/>
            <person name="Webster R.G."/>
            <person name="Aldridge J.R."/>
            <person name="Warren W.C."/>
            <person name="Bartschat S."/>
            <person name="Kehr S."/>
            <person name="Marz M."/>
            <person name="Stadler P.F."/>
            <person name="Smith J."/>
            <person name="Kraus R.H."/>
            <person name="Zhao Y."/>
            <person name="Ren L."/>
            <person name="Fei J."/>
            <person name="Morisson M."/>
            <person name="Kaiser P."/>
            <person name="Griffin D.K."/>
            <person name="Rao M."/>
            <person name="Pitel F."/>
            <person name="Wang J."/>
            <person name="Li N."/>
        </authorList>
    </citation>
    <scope>NUCLEOTIDE SEQUENCE [LARGE SCALE GENOMIC DNA]</scope>
</reference>
<dbReference type="EMBL" id="KB742999">
    <property type="protein sequence ID" value="EOB02092.1"/>
    <property type="molecule type" value="Genomic_DNA"/>
</dbReference>
<evidence type="ECO:0000313" key="3">
    <source>
        <dbReference type="Proteomes" id="UP000296049"/>
    </source>
</evidence>
<feature type="region of interest" description="Disordered" evidence="1">
    <location>
        <begin position="1"/>
        <end position="40"/>
    </location>
</feature>
<dbReference type="Proteomes" id="UP000296049">
    <property type="component" value="Unassembled WGS sequence"/>
</dbReference>
<feature type="compositionally biased region" description="Basic and acidic residues" evidence="1">
    <location>
        <begin position="1"/>
        <end position="17"/>
    </location>
</feature>
<keyword evidence="3" id="KW-1185">Reference proteome</keyword>
<accession>R0JXS1</accession>
<gene>
    <name evidence="2" type="ORF">Anapl_15874</name>
</gene>
<evidence type="ECO:0000256" key="1">
    <source>
        <dbReference type="SAM" id="MobiDB-lite"/>
    </source>
</evidence>
<proteinExistence type="predicted"/>
<sequence>MADQKLTKEKQESREMATIKTGVSTTNIKPKATPQKEQQQSYLESPCFFAFMYMFLTDESAFSVSTFWGYTEAAKQGQTLGDATNVLQLESYVGKPLLPMWELLMLKREQPRMTRETIVPGDTPLLLEGKKDGLPGSQEIL</sequence>
<organism evidence="2 3">
    <name type="scientific">Anas platyrhynchos</name>
    <name type="common">Mallard</name>
    <name type="synonym">Anas boschas</name>
    <dbReference type="NCBI Taxonomy" id="8839"/>
    <lineage>
        <taxon>Eukaryota</taxon>
        <taxon>Metazoa</taxon>
        <taxon>Chordata</taxon>
        <taxon>Craniata</taxon>
        <taxon>Vertebrata</taxon>
        <taxon>Euteleostomi</taxon>
        <taxon>Archelosauria</taxon>
        <taxon>Archosauria</taxon>
        <taxon>Dinosauria</taxon>
        <taxon>Saurischia</taxon>
        <taxon>Theropoda</taxon>
        <taxon>Coelurosauria</taxon>
        <taxon>Aves</taxon>
        <taxon>Neognathae</taxon>
        <taxon>Galloanserae</taxon>
        <taxon>Anseriformes</taxon>
        <taxon>Anatidae</taxon>
        <taxon>Anatinae</taxon>
        <taxon>Anas</taxon>
    </lineage>
</organism>
<protein>
    <submittedName>
        <fullName evidence="2">Uncharacterized protein</fullName>
    </submittedName>
</protein>